<dbReference type="InterPro" id="IPR029100">
    <property type="entry name" value="Ntox50"/>
</dbReference>
<comment type="caution">
    <text evidence="3">The sequence shown here is derived from an EMBL/GenBank/DDBJ whole genome shotgun (WGS) entry which is preliminary data.</text>
</comment>
<geneLocation type="plasmid" evidence="3">
    <name>pSM135B_Rh02</name>
</geneLocation>
<dbReference type="Proteomes" id="UP000292974">
    <property type="component" value="Unassembled WGS sequence"/>
</dbReference>
<evidence type="ECO:0000313" key="4">
    <source>
        <dbReference type="Proteomes" id="UP000292974"/>
    </source>
</evidence>
<feature type="region of interest" description="Disordered" evidence="1">
    <location>
        <begin position="1"/>
        <end position="25"/>
    </location>
</feature>
<dbReference type="RefSeq" id="WP_130719033.1">
    <property type="nucleotide sequence ID" value="NZ_JAAXGB010000019.1"/>
</dbReference>
<evidence type="ECO:0000259" key="2">
    <source>
        <dbReference type="Pfam" id="PF15542"/>
    </source>
</evidence>
<accession>A0A7M3DKT2</accession>
<dbReference type="Pfam" id="PF15542">
    <property type="entry name" value="Ntox50"/>
    <property type="match status" value="1"/>
</dbReference>
<evidence type="ECO:0000313" key="3">
    <source>
        <dbReference type="EMBL" id="TAY43740.1"/>
    </source>
</evidence>
<protein>
    <recommendedName>
        <fullName evidence="2">Bacterial toxin 50 domain-containing protein</fullName>
    </recommendedName>
</protein>
<dbReference type="EMBL" id="SIOP01000003">
    <property type="protein sequence ID" value="TAY43740.1"/>
    <property type="molecule type" value="Genomic_DNA"/>
</dbReference>
<organism evidence="3 4">
    <name type="scientific">Rhizobium leguminosarum</name>
    <dbReference type="NCBI Taxonomy" id="384"/>
    <lineage>
        <taxon>Bacteria</taxon>
        <taxon>Pseudomonadati</taxon>
        <taxon>Pseudomonadota</taxon>
        <taxon>Alphaproteobacteria</taxon>
        <taxon>Hyphomicrobiales</taxon>
        <taxon>Rhizobiaceae</taxon>
        <taxon>Rhizobium/Agrobacterium group</taxon>
        <taxon>Rhizobium</taxon>
    </lineage>
</organism>
<dbReference type="AlphaFoldDB" id="A0A7M3DKT2"/>
<keyword evidence="3" id="KW-0614">Plasmid</keyword>
<proteinExistence type="predicted"/>
<reference evidence="3 4" key="1">
    <citation type="submission" date="2019-02" db="EMBL/GenBank/DDBJ databases">
        <title>The genomic architecture of introgression among sibling species of bacteria.</title>
        <authorList>
            <person name="Cavassim M.I.A."/>
            <person name="Moeskjaer S."/>
            <person name="Moslemi C."/>
            <person name="Fields B."/>
            <person name="Bachmann A."/>
            <person name="Vilhjalmsson B."/>
            <person name="Schierup M.H."/>
            <person name="Young J.P.W."/>
            <person name="Andersen S.U."/>
        </authorList>
    </citation>
    <scope>NUCLEOTIDE SEQUENCE [LARGE SCALE GENOMIC DNA]</scope>
    <source>
        <strain evidence="3 4">SM135B</strain>
        <plasmid evidence="3">pSM135B_Rh02</plasmid>
    </source>
</reference>
<gene>
    <name evidence="3" type="ORF">ELH90_31060</name>
</gene>
<sequence length="68" mass="7559">MQRRVWVQPFDERTAGRKHSGRAGSKERVDFGKVIGSYVDPVTGEKIPTTKGIIHYGSKGVHIVPSRP</sequence>
<feature type="domain" description="Bacterial toxin 50" evidence="2">
    <location>
        <begin position="17"/>
        <end position="65"/>
    </location>
</feature>
<evidence type="ECO:0000256" key="1">
    <source>
        <dbReference type="SAM" id="MobiDB-lite"/>
    </source>
</evidence>
<name>A0A7M3DKT2_RHILE</name>